<dbReference type="InterPro" id="IPR043502">
    <property type="entry name" value="DNA/RNA_pol_sf"/>
</dbReference>
<dbReference type="Proteomes" id="UP000236161">
    <property type="component" value="Unassembled WGS sequence"/>
</dbReference>
<protein>
    <recommendedName>
        <fullName evidence="8">Reverse transcriptase RNase H-like domain-containing protein</fullName>
    </recommendedName>
</protein>
<evidence type="ECO:0000256" key="6">
    <source>
        <dbReference type="ARBA" id="ARBA00022918"/>
    </source>
</evidence>
<dbReference type="PANTHER" id="PTHR48475">
    <property type="entry name" value="RIBONUCLEASE H"/>
    <property type="match status" value="1"/>
</dbReference>
<evidence type="ECO:0000256" key="1">
    <source>
        <dbReference type="ARBA" id="ARBA00022679"/>
    </source>
</evidence>
<keyword evidence="10" id="KW-1185">Reference proteome</keyword>
<evidence type="ECO:0000313" key="10">
    <source>
        <dbReference type="Proteomes" id="UP000236161"/>
    </source>
</evidence>
<keyword evidence="1" id="KW-0808">Transferase</keyword>
<feature type="domain" description="Reverse transcriptase RNase H-like" evidence="8">
    <location>
        <begin position="12"/>
        <end position="108"/>
    </location>
</feature>
<evidence type="ECO:0000259" key="8">
    <source>
        <dbReference type="Pfam" id="PF17917"/>
    </source>
</evidence>
<dbReference type="GO" id="GO:0016787">
    <property type="term" value="F:hydrolase activity"/>
    <property type="evidence" value="ECO:0007669"/>
    <property type="project" value="UniProtKB-KW"/>
</dbReference>
<reference evidence="9 10" key="1">
    <citation type="journal article" date="2017" name="Nature">
        <title>The Apostasia genome and the evolution of orchids.</title>
        <authorList>
            <person name="Zhang G.Q."/>
            <person name="Liu K.W."/>
            <person name="Li Z."/>
            <person name="Lohaus R."/>
            <person name="Hsiao Y.Y."/>
            <person name="Niu S.C."/>
            <person name="Wang J.Y."/>
            <person name="Lin Y.C."/>
            <person name="Xu Q."/>
            <person name="Chen L.J."/>
            <person name="Yoshida K."/>
            <person name="Fujiwara S."/>
            <person name="Wang Z.W."/>
            <person name="Zhang Y.Q."/>
            <person name="Mitsuda N."/>
            <person name="Wang M."/>
            <person name="Liu G.H."/>
            <person name="Pecoraro L."/>
            <person name="Huang H.X."/>
            <person name="Xiao X.J."/>
            <person name="Lin M."/>
            <person name="Wu X.Y."/>
            <person name="Wu W.L."/>
            <person name="Chen Y.Y."/>
            <person name="Chang S.B."/>
            <person name="Sakamoto S."/>
            <person name="Ohme-Takagi M."/>
            <person name="Yagi M."/>
            <person name="Zeng S.J."/>
            <person name="Shen C.Y."/>
            <person name="Yeh C.M."/>
            <person name="Luo Y.B."/>
            <person name="Tsai W.C."/>
            <person name="Van de Peer Y."/>
            <person name="Liu Z.J."/>
        </authorList>
    </citation>
    <scope>NUCLEOTIDE SEQUENCE [LARGE SCALE GENOMIC DNA]</scope>
    <source>
        <strain evidence="10">cv. Shenzhen</strain>
        <tissue evidence="9">Stem</tissue>
    </source>
</reference>
<dbReference type="Pfam" id="PF17917">
    <property type="entry name" value="RT_RNaseH"/>
    <property type="match status" value="1"/>
</dbReference>
<gene>
    <name evidence="9" type="ORF">AXF42_Ash021399</name>
</gene>
<accession>A0A2H9ZTX5</accession>
<dbReference type="SUPFAM" id="SSF56672">
    <property type="entry name" value="DNA/RNA polymerases"/>
    <property type="match status" value="1"/>
</dbReference>
<keyword evidence="4" id="KW-0255">Endonuclease</keyword>
<keyword evidence="5" id="KW-0378">Hydrolase</keyword>
<dbReference type="OrthoDB" id="1730596at2759"/>
<dbReference type="GO" id="GO:0004519">
    <property type="term" value="F:endonuclease activity"/>
    <property type="evidence" value="ECO:0007669"/>
    <property type="project" value="UniProtKB-KW"/>
</dbReference>
<evidence type="ECO:0000313" key="9">
    <source>
        <dbReference type="EMBL" id="PKA46737.1"/>
    </source>
</evidence>
<name>A0A2H9ZTX5_9ASPA</name>
<keyword evidence="6" id="KW-0695">RNA-directed DNA polymerase</keyword>
<keyword evidence="3" id="KW-0540">Nuclease</keyword>
<evidence type="ECO:0000256" key="3">
    <source>
        <dbReference type="ARBA" id="ARBA00022722"/>
    </source>
</evidence>
<evidence type="ECO:0000256" key="7">
    <source>
        <dbReference type="SAM" id="MobiDB-lite"/>
    </source>
</evidence>
<dbReference type="InterPro" id="IPR041373">
    <property type="entry name" value="RT_RNaseH"/>
</dbReference>
<keyword evidence="2" id="KW-0548">Nucleotidyltransferase</keyword>
<dbReference type="AlphaFoldDB" id="A0A2H9ZTX5"/>
<feature type="region of interest" description="Disordered" evidence="7">
    <location>
        <begin position="133"/>
        <end position="158"/>
    </location>
</feature>
<dbReference type="EMBL" id="KZ453938">
    <property type="protein sequence ID" value="PKA46737.1"/>
    <property type="molecule type" value="Genomic_DNA"/>
</dbReference>
<dbReference type="GO" id="GO:0003964">
    <property type="term" value="F:RNA-directed DNA polymerase activity"/>
    <property type="evidence" value="ECO:0007669"/>
    <property type="project" value="UniProtKB-KW"/>
</dbReference>
<organism evidence="9 10">
    <name type="scientific">Apostasia shenzhenica</name>
    <dbReference type="NCBI Taxonomy" id="1088818"/>
    <lineage>
        <taxon>Eukaryota</taxon>
        <taxon>Viridiplantae</taxon>
        <taxon>Streptophyta</taxon>
        <taxon>Embryophyta</taxon>
        <taxon>Tracheophyta</taxon>
        <taxon>Spermatophyta</taxon>
        <taxon>Magnoliopsida</taxon>
        <taxon>Liliopsida</taxon>
        <taxon>Asparagales</taxon>
        <taxon>Orchidaceae</taxon>
        <taxon>Apostasioideae</taxon>
        <taxon>Apostasia</taxon>
    </lineage>
</organism>
<evidence type="ECO:0000256" key="2">
    <source>
        <dbReference type="ARBA" id="ARBA00022695"/>
    </source>
</evidence>
<evidence type="ECO:0000256" key="4">
    <source>
        <dbReference type="ARBA" id="ARBA00022759"/>
    </source>
</evidence>
<dbReference type="PANTHER" id="PTHR48475:SF2">
    <property type="entry name" value="RIBONUCLEASE H"/>
    <property type="match status" value="1"/>
</dbReference>
<evidence type="ECO:0000256" key="5">
    <source>
        <dbReference type="ARBA" id="ARBA00022801"/>
    </source>
</evidence>
<dbReference type="STRING" id="1088818.A0A2H9ZTX5"/>
<proteinExistence type="predicted"/>
<sequence>MLAAPRAGEILSLYLGVSNAAVSVVLVNDDEGIQRSIFYVIHILLDTETRYPTLEKLALALLMVAQKLHPYFQSHSIQVVTDQPLLKILHTPKVSERLLKWSIKLGEFDVKYAPRMAIKAQELTDFVVELSTSEPPSSENKVKPWSLHVDGASGHQSQ</sequence>